<dbReference type="AlphaFoldDB" id="A0A9W7DR71"/>
<protein>
    <submittedName>
        <fullName evidence="3">Uncharacterized protein</fullName>
    </submittedName>
</protein>
<evidence type="ECO:0000256" key="1">
    <source>
        <dbReference type="SAM" id="MobiDB-lite"/>
    </source>
</evidence>
<keyword evidence="2" id="KW-0472">Membrane</keyword>
<keyword evidence="2" id="KW-1133">Transmembrane helix</keyword>
<feature type="region of interest" description="Disordered" evidence="1">
    <location>
        <begin position="47"/>
        <end position="69"/>
    </location>
</feature>
<accession>A0A9W7DR71</accession>
<dbReference type="EMBL" id="BLQM01000031">
    <property type="protein sequence ID" value="GMH53224.1"/>
    <property type="molecule type" value="Genomic_DNA"/>
</dbReference>
<sequence length="135" mass="15323">MRMMGFCTGILWRVIGGESVRIWRIMVATVEARVGLFRPTEIVDCWEPSSESHDSNHGDEEDEVHEDHDSEEIKTYLQDIGYTCPNYSCIKLNDPEIDKLNAAAFAMVLTGAGMFLLIPGFCVFMCGKKERDRLN</sequence>
<evidence type="ECO:0000313" key="4">
    <source>
        <dbReference type="Proteomes" id="UP001162640"/>
    </source>
</evidence>
<reference evidence="4" key="1">
    <citation type="journal article" date="2023" name="Commun. Biol.">
        <title>Genome analysis of Parmales, the sister group of diatoms, reveals the evolutionary specialization of diatoms from phago-mixotrophs to photoautotrophs.</title>
        <authorList>
            <person name="Ban H."/>
            <person name="Sato S."/>
            <person name="Yoshikawa S."/>
            <person name="Yamada K."/>
            <person name="Nakamura Y."/>
            <person name="Ichinomiya M."/>
            <person name="Sato N."/>
            <person name="Blanc-Mathieu R."/>
            <person name="Endo H."/>
            <person name="Kuwata A."/>
            <person name="Ogata H."/>
        </authorList>
    </citation>
    <scope>NUCLEOTIDE SEQUENCE [LARGE SCALE GENOMIC DNA]</scope>
</reference>
<name>A0A9W7DR71_9STRA</name>
<feature type="transmembrane region" description="Helical" evidence="2">
    <location>
        <begin position="102"/>
        <end position="126"/>
    </location>
</feature>
<gene>
    <name evidence="3" type="ORF">TL16_g01403</name>
</gene>
<evidence type="ECO:0000313" key="3">
    <source>
        <dbReference type="EMBL" id="GMH53224.1"/>
    </source>
</evidence>
<organism evidence="3 4">
    <name type="scientific">Triparma laevis f. inornata</name>
    <dbReference type="NCBI Taxonomy" id="1714386"/>
    <lineage>
        <taxon>Eukaryota</taxon>
        <taxon>Sar</taxon>
        <taxon>Stramenopiles</taxon>
        <taxon>Ochrophyta</taxon>
        <taxon>Bolidophyceae</taxon>
        <taxon>Parmales</taxon>
        <taxon>Triparmaceae</taxon>
        <taxon>Triparma</taxon>
    </lineage>
</organism>
<keyword evidence="2" id="KW-0812">Transmembrane</keyword>
<dbReference type="Proteomes" id="UP001162640">
    <property type="component" value="Unassembled WGS sequence"/>
</dbReference>
<evidence type="ECO:0000256" key="2">
    <source>
        <dbReference type="SAM" id="Phobius"/>
    </source>
</evidence>
<proteinExistence type="predicted"/>
<comment type="caution">
    <text evidence="3">The sequence shown here is derived from an EMBL/GenBank/DDBJ whole genome shotgun (WGS) entry which is preliminary data.</text>
</comment>